<dbReference type="SUPFAM" id="SSF52058">
    <property type="entry name" value="L domain-like"/>
    <property type="match status" value="2"/>
</dbReference>
<proteinExistence type="inferred from homology"/>
<dbReference type="InterPro" id="IPR011009">
    <property type="entry name" value="Kinase-like_dom_sf"/>
</dbReference>
<dbReference type="GO" id="GO:0005886">
    <property type="term" value="C:plasma membrane"/>
    <property type="evidence" value="ECO:0007669"/>
    <property type="project" value="UniProtKB-SubCell"/>
</dbReference>
<dbReference type="Pfam" id="PF07714">
    <property type="entry name" value="PK_Tyr_Ser-Thr"/>
    <property type="match status" value="1"/>
</dbReference>
<comment type="similarity">
    <text evidence="3">Belongs to the protein kinase superfamily. Ser/Thr protein kinase family.</text>
</comment>
<dbReference type="InterPro" id="IPR032675">
    <property type="entry name" value="LRR_dom_sf"/>
</dbReference>
<evidence type="ECO:0000256" key="13">
    <source>
        <dbReference type="ARBA" id="ARBA00022741"/>
    </source>
</evidence>
<evidence type="ECO:0000313" key="24">
    <source>
        <dbReference type="EMBL" id="EOY13292.1"/>
    </source>
</evidence>
<reference evidence="24 25" key="1">
    <citation type="journal article" date="2013" name="Genome Biol.">
        <title>The genome sequence of the most widely cultivated cacao type and its use to identify candidate genes regulating pod color.</title>
        <authorList>
            <person name="Motamayor J.C."/>
            <person name="Mockaitis K."/>
            <person name="Schmutz J."/>
            <person name="Haiminen N."/>
            <person name="Iii D.L."/>
            <person name="Cornejo O."/>
            <person name="Findley S.D."/>
            <person name="Zheng P."/>
            <person name="Utro F."/>
            <person name="Royaert S."/>
            <person name="Saski C."/>
            <person name="Jenkins J."/>
            <person name="Podicheti R."/>
            <person name="Zhao M."/>
            <person name="Scheffler B.E."/>
            <person name="Stack J.C."/>
            <person name="Feltus F.A."/>
            <person name="Mustiga G.M."/>
            <person name="Amores F."/>
            <person name="Phillips W."/>
            <person name="Marelli J.P."/>
            <person name="May G.D."/>
            <person name="Shapiro H."/>
            <person name="Ma J."/>
            <person name="Bustamante C.D."/>
            <person name="Schnell R.J."/>
            <person name="Main D."/>
            <person name="Gilbert D."/>
            <person name="Parida L."/>
            <person name="Kuhn D.N."/>
        </authorList>
    </citation>
    <scope>NUCLEOTIDE SEQUENCE [LARGE SCALE GENOMIC DNA]</scope>
    <source>
        <strain evidence="25">cv. Matina 1-6</strain>
    </source>
</reference>
<keyword evidence="16" id="KW-1133">Transmembrane helix</keyword>
<evidence type="ECO:0000256" key="3">
    <source>
        <dbReference type="ARBA" id="ARBA00008684"/>
    </source>
</evidence>
<dbReference type="Gene3D" id="1.10.510.10">
    <property type="entry name" value="Transferase(Phosphotransferase) domain 1"/>
    <property type="match status" value="1"/>
</dbReference>
<dbReference type="Proteomes" id="UP000026915">
    <property type="component" value="Chromosome 7"/>
</dbReference>
<dbReference type="HOGENOM" id="CLU_000288_22_1_1"/>
<keyword evidence="15" id="KW-0067">ATP-binding</keyword>
<comment type="subcellular location">
    <subcellularLocation>
        <location evidence="1">Cell membrane</location>
        <topology evidence="1">Single-pass membrane protein</topology>
    </subcellularLocation>
    <subcellularLocation>
        <location evidence="2">Membrane</location>
        <topology evidence="2">Single-pass type I membrane protein</topology>
    </subcellularLocation>
</comment>
<dbReference type="InterPro" id="IPR051809">
    <property type="entry name" value="Plant_receptor-like_S/T_kinase"/>
</dbReference>
<dbReference type="OMA" id="MAPHIAN"/>
<dbReference type="GO" id="GO:0005524">
    <property type="term" value="F:ATP binding"/>
    <property type="evidence" value="ECO:0007669"/>
    <property type="project" value="UniProtKB-KW"/>
</dbReference>
<dbReference type="SMART" id="SM00369">
    <property type="entry name" value="LRR_TYP"/>
    <property type="match status" value="13"/>
</dbReference>
<keyword evidence="19" id="KW-0325">Glycoprotein</keyword>
<evidence type="ECO:0000256" key="17">
    <source>
        <dbReference type="ARBA" id="ARBA00023136"/>
    </source>
</evidence>
<dbReference type="AlphaFoldDB" id="A0A061F9C1"/>
<name>A0A061F9C1_THECC</name>
<dbReference type="FunFam" id="3.30.200.20:FF:000661">
    <property type="entry name" value="Serine-threonine protein kinase plant-type"/>
    <property type="match status" value="1"/>
</dbReference>
<keyword evidence="25" id="KW-1185">Reference proteome</keyword>
<dbReference type="InterPro" id="IPR001611">
    <property type="entry name" value="Leu-rich_rpt"/>
</dbReference>
<dbReference type="InterPro" id="IPR001245">
    <property type="entry name" value="Ser-Thr/Tyr_kinase_cat_dom"/>
</dbReference>
<evidence type="ECO:0000256" key="10">
    <source>
        <dbReference type="ARBA" id="ARBA00022692"/>
    </source>
</evidence>
<dbReference type="SUPFAM" id="SSF56112">
    <property type="entry name" value="Protein kinase-like (PK-like)"/>
    <property type="match status" value="1"/>
</dbReference>
<keyword evidence="10" id="KW-0812">Transmembrane</keyword>
<evidence type="ECO:0000256" key="2">
    <source>
        <dbReference type="ARBA" id="ARBA00004479"/>
    </source>
</evidence>
<keyword evidence="12" id="KW-0677">Repeat</keyword>
<dbReference type="EC" id="2.7.11.1" evidence="4"/>
<keyword evidence="13" id="KW-0547">Nucleotide-binding</keyword>
<dbReference type="InterPro" id="IPR003591">
    <property type="entry name" value="Leu-rich_rpt_typical-subtyp"/>
</dbReference>
<dbReference type="FunFam" id="3.80.10.10:FF:000317">
    <property type="entry name" value="Inactive leucine-rich repeat receptor-like protein kinase"/>
    <property type="match status" value="1"/>
</dbReference>
<keyword evidence="18" id="KW-0675">Receptor</keyword>
<dbReference type="Pfam" id="PF00560">
    <property type="entry name" value="LRR_1"/>
    <property type="match status" value="9"/>
</dbReference>
<evidence type="ECO:0000256" key="20">
    <source>
        <dbReference type="ARBA" id="ARBA00047899"/>
    </source>
</evidence>
<evidence type="ECO:0000256" key="1">
    <source>
        <dbReference type="ARBA" id="ARBA00004162"/>
    </source>
</evidence>
<evidence type="ECO:0000256" key="21">
    <source>
        <dbReference type="ARBA" id="ARBA00048679"/>
    </source>
</evidence>
<evidence type="ECO:0000256" key="5">
    <source>
        <dbReference type="ARBA" id="ARBA00022475"/>
    </source>
</evidence>
<dbReference type="SMART" id="SM00220">
    <property type="entry name" value="S_TKc"/>
    <property type="match status" value="1"/>
</dbReference>
<keyword evidence="9" id="KW-0808">Transferase</keyword>
<dbReference type="InParanoid" id="A0A061F9C1"/>
<evidence type="ECO:0000256" key="16">
    <source>
        <dbReference type="ARBA" id="ARBA00022989"/>
    </source>
</evidence>
<dbReference type="eggNOG" id="ENOG502QPYS">
    <property type="taxonomic scope" value="Eukaryota"/>
</dbReference>
<keyword evidence="6" id="KW-0723">Serine/threonine-protein kinase</keyword>
<dbReference type="SMART" id="SM00365">
    <property type="entry name" value="LRR_SD22"/>
    <property type="match status" value="6"/>
</dbReference>
<keyword evidence="5" id="KW-1003">Cell membrane</keyword>
<evidence type="ECO:0000256" key="8">
    <source>
        <dbReference type="ARBA" id="ARBA00022614"/>
    </source>
</evidence>
<organism evidence="24 25">
    <name type="scientific">Theobroma cacao</name>
    <name type="common">Cacao</name>
    <name type="synonym">Cocoa</name>
    <dbReference type="NCBI Taxonomy" id="3641"/>
    <lineage>
        <taxon>Eukaryota</taxon>
        <taxon>Viridiplantae</taxon>
        <taxon>Streptophyta</taxon>
        <taxon>Embryophyta</taxon>
        <taxon>Tracheophyta</taxon>
        <taxon>Spermatophyta</taxon>
        <taxon>Magnoliopsida</taxon>
        <taxon>eudicotyledons</taxon>
        <taxon>Gunneridae</taxon>
        <taxon>Pentapetalae</taxon>
        <taxon>rosids</taxon>
        <taxon>malvids</taxon>
        <taxon>Malvales</taxon>
        <taxon>Malvaceae</taxon>
        <taxon>Byttnerioideae</taxon>
        <taxon>Theobroma</taxon>
    </lineage>
</organism>
<accession>A0A061F9C1</accession>
<dbReference type="FunFam" id="1.10.510.10:FF:000358">
    <property type="entry name" value="Putative leucine-rich repeat receptor-like serine/threonine-protein kinase"/>
    <property type="match status" value="1"/>
</dbReference>
<dbReference type="GO" id="GO:0004674">
    <property type="term" value="F:protein serine/threonine kinase activity"/>
    <property type="evidence" value="ECO:0007669"/>
    <property type="project" value="UniProtKB-KW"/>
</dbReference>
<dbReference type="InterPro" id="IPR000719">
    <property type="entry name" value="Prot_kinase_dom"/>
</dbReference>
<keyword evidence="17" id="KW-0472">Membrane</keyword>
<dbReference type="EMBL" id="CM001885">
    <property type="protein sequence ID" value="EOY13292.1"/>
    <property type="molecule type" value="Genomic_DNA"/>
</dbReference>
<evidence type="ECO:0000313" key="25">
    <source>
        <dbReference type="Proteomes" id="UP000026915"/>
    </source>
</evidence>
<dbReference type="Pfam" id="PF13855">
    <property type="entry name" value="LRR_8"/>
    <property type="match status" value="1"/>
</dbReference>
<sequence length="1142" mass="125460">MGNTRFIVALMVVLLLPNFGVSFPMKSTTTNISTDQLALLALKAHVNSDLLATNWSTATSICNWVGVTCGSRHHRVTALDLFGTNLVGTIPPDIGNLSFLASLDIGNNSLHGSLPIELANLHRLKSLILSNNNFNGEIPSSLCSLSKLEVLSLYNNNLQGHIPEVIGNLSSLIFLYLDNNQLSGSIPSSAFSISSLLEIFLNDNQLTGSIPFIPINMSSLQSIELTFNNLTGHILSDIFDHLPKLKSLYLSWNYFSGSIPIDLFKCQELEELSLSINLLEGAIPKEIGNLTMLKILYLGSNNLKGEIPQQIDNLLNLEYLSLPECQLTGAIPSVIGNLTMLETLDFNDNNLTGKIPLQIGNLPKLEGLYIGNNHISGLIPPPIFNSSTLKFIVLVLNRLSGYLPSSTGIWLPKLEILQLGENELSGPIPTSISNASRLTMLGLEMNSFSGYIPVDLGNLRDLQVLGLGVNNLASTPSSGLSFLSSLANCKDLKFLAFDTNPLISGKLPISIGNLSVQEFNAYGCNIKGSIPREIGNLSNLIGLNLDNNVLIAIPTTIGRLRNLQSLSLQGNKLEGSIPAELCQLKSLFFLYLAGNKLVGPIPECLGDLISLRHLLLDRNKFTGSIPSTLTRLVDILQLNLSSNTLRGALPIDIGKWKVVYNIDFSKNQLSGEIPRSIGDLKDLTYLSLSGNRLQGSIPESFGGLKGLQFLDLSRNNFSGIIPKPLEKLLYLEYFNVSFNRLQGEIPDGGTFPNYSVRSFMGNKALCTTPRLQLPLRPCKTNSFSHHSKKAIKLVEYILVPVGSTILVLALVIICSKKRNLNVNLPTDQENLQALAEWRRVSYQELHQATNGFSESKLFGVGSFGSVYQGTLSDGLNIAVKVFNLQSEGAFKSFDIECEVLRNIRHRNLVKIISSCCNLDFKGLVLELMPNGSLEKWLYSHNHFLDTLHRLNIMIDVASALEYLHHGCTTPVIHCDLKPSNVLLDEDMVAHLGDFGIAKLLGEKEDSTIHTMTLATIGYMAPEYGSQGIVSTKGDVYSFGILLMETFTRKKPVDEMFTEERSLKHWVTESIPSALMQVVDTNLLSNRQRGHFAIKDCALSVLQLALECSKESPEERIDMKDVVAKLKMIKIKFLKDLNGQACQ</sequence>
<dbReference type="Gene3D" id="3.80.10.10">
    <property type="entry name" value="Ribonuclease Inhibitor"/>
    <property type="match status" value="3"/>
</dbReference>
<evidence type="ECO:0000256" key="11">
    <source>
        <dbReference type="ARBA" id="ARBA00022729"/>
    </source>
</evidence>
<evidence type="ECO:0000256" key="4">
    <source>
        <dbReference type="ARBA" id="ARBA00012513"/>
    </source>
</evidence>
<dbReference type="PANTHER" id="PTHR27008:SF585">
    <property type="entry name" value="PROTEIN KINASE DOMAIN-CONTAINING PROTEIN"/>
    <property type="match status" value="1"/>
</dbReference>
<evidence type="ECO:0000259" key="23">
    <source>
        <dbReference type="PROSITE" id="PS50011"/>
    </source>
</evidence>
<evidence type="ECO:0000256" key="12">
    <source>
        <dbReference type="ARBA" id="ARBA00022737"/>
    </source>
</evidence>
<dbReference type="Pfam" id="PF08263">
    <property type="entry name" value="LRRNT_2"/>
    <property type="match status" value="1"/>
</dbReference>
<dbReference type="InterPro" id="IPR013210">
    <property type="entry name" value="LRR_N_plant-typ"/>
</dbReference>
<evidence type="ECO:0000256" key="6">
    <source>
        <dbReference type="ARBA" id="ARBA00022527"/>
    </source>
</evidence>
<protein>
    <recommendedName>
        <fullName evidence="4">non-specific serine/threonine protein kinase</fullName>
        <ecNumber evidence="4">2.7.11.1</ecNumber>
    </recommendedName>
</protein>
<feature type="domain" description="Protein kinase" evidence="23">
    <location>
        <begin position="852"/>
        <end position="1133"/>
    </location>
</feature>
<evidence type="ECO:0000256" key="9">
    <source>
        <dbReference type="ARBA" id="ARBA00022679"/>
    </source>
</evidence>
<keyword evidence="11 22" id="KW-0732">Signal</keyword>
<evidence type="ECO:0000256" key="19">
    <source>
        <dbReference type="ARBA" id="ARBA00023180"/>
    </source>
</evidence>
<keyword evidence="8" id="KW-0433">Leucine-rich repeat</keyword>
<dbReference type="InterPro" id="IPR008271">
    <property type="entry name" value="Ser/Thr_kinase_AS"/>
</dbReference>
<comment type="catalytic activity">
    <reaction evidence="20">
        <text>L-threonyl-[protein] + ATP = O-phospho-L-threonyl-[protein] + ADP + H(+)</text>
        <dbReference type="Rhea" id="RHEA:46608"/>
        <dbReference type="Rhea" id="RHEA-COMP:11060"/>
        <dbReference type="Rhea" id="RHEA-COMP:11605"/>
        <dbReference type="ChEBI" id="CHEBI:15378"/>
        <dbReference type="ChEBI" id="CHEBI:30013"/>
        <dbReference type="ChEBI" id="CHEBI:30616"/>
        <dbReference type="ChEBI" id="CHEBI:61977"/>
        <dbReference type="ChEBI" id="CHEBI:456216"/>
        <dbReference type="EC" id="2.7.11.1"/>
    </reaction>
</comment>
<dbReference type="PROSITE" id="PS00108">
    <property type="entry name" value="PROTEIN_KINASE_ST"/>
    <property type="match status" value="1"/>
</dbReference>
<gene>
    <name evidence="24" type="ORF">TCM_031826</name>
</gene>
<dbReference type="Pfam" id="PF12799">
    <property type="entry name" value="LRR_4"/>
    <property type="match status" value="1"/>
</dbReference>
<dbReference type="SUPFAM" id="SSF52047">
    <property type="entry name" value="RNI-like"/>
    <property type="match status" value="1"/>
</dbReference>
<evidence type="ECO:0000256" key="14">
    <source>
        <dbReference type="ARBA" id="ARBA00022777"/>
    </source>
</evidence>
<dbReference type="PANTHER" id="PTHR27008">
    <property type="entry name" value="OS04G0122200 PROTEIN"/>
    <property type="match status" value="1"/>
</dbReference>
<dbReference type="FunFam" id="3.80.10.10:FF:000095">
    <property type="entry name" value="LRR receptor-like serine/threonine-protein kinase GSO1"/>
    <property type="match status" value="1"/>
</dbReference>
<feature type="chain" id="PRO_5001602363" description="non-specific serine/threonine protein kinase" evidence="22">
    <location>
        <begin position="23"/>
        <end position="1142"/>
    </location>
</feature>
<feature type="signal peptide" evidence="22">
    <location>
        <begin position="1"/>
        <end position="22"/>
    </location>
</feature>
<dbReference type="InterPro" id="IPR025875">
    <property type="entry name" value="Leu-rich_rpt_4"/>
</dbReference>
<evidence type="ECO:0000256" key="18">
    <source>
        <dbReference type="ARBA" id="ARBA00023170"/>
    </source>
</evidence>
<comment type="catalytic activity">
    <reaction evidence="21">
        <text>L-seryl-[protein] + ATP = O-phospho-L-seryl-[protein] + ADP + H(+)</text>
        <dbReference type="Rhea" id="RHEA:17989"/>
        <dbReference type="Rhea" id="RHEA-COMP:9863"/>
        <dbReference type="Rhea" id="RHEA-COMP:11604"/>
        <dbReference type="ChEBI" id="CHEBI:15378"/>
        <dbReference type="ChEBI" id="CHEBI:29999"/>
        <dbReference type="ChEBI" id="CHEBI:30616"/>
        <dbReference type="ChEBI" id="CHEBI:83421"/>
        <dbReference type="ChEBI" id="CHEBI:456216"/>
        <dbReference type="EC" id="2.7.11.1"/>
    </reaction>
</comment>
<keyword evidence="7" id="KW-0597">Phosphoprotein</keyword>
<evidence type="ECO:0000256" key="15">
    <source>
        <dbReference type="ARBA" id="ARBA00022840"/>
    </source>
</evidence>
<dbReference type="PROSITE" id="PS50011">
    <property type="entry name" value="PROTEIN_KINASE_DOM"/>
    <property type="match status" value="1"/>
</dbReference>
<dbReference type="Gene3D" id="3.30.200.20">
    <property type="entry name" value="Phosphorylase Kinase, domain 1"/>
    <property type="match status" value="1"/>
</dbReference>
<keyword evidence="14 24" id="KW-0418">Kinase</keyword>
<evidence type="ECO:0000256" key="7">
    <source>
        <dbReference type="ARBA" id="ARBA00022553"/>
    </source>
</evidence>
<dbReference type="Gramene" id="EOY13292">
    <property type="protein sequence ID" value="EOY13292"/>
    <property type="gene ID" value="TCM_031826"/>
</dbReference>
<dbReference type="FunFam" id="3.80.10.10:FF:000101">
    <property type="entry name" value="LRR receptor-like serine/threonine-protein kinase ERECTA"/>
    <property type="match status" value="1"/>
</dbReference>
<evidence type="ECO:0000256" key="22">
    <source>
        <dbReference type="SAM" id="SignalP"/>
    </source>
</evidence>